<gene>
    <name evidence="2" type="ORF">FYJ43_03395</name>
</gene>
<accession>A0A7K0J590</accession>
<evidence type="ECO:0000313" key="3">
    <source>
        <dbReference type="Proteomes" id="UP000466104"/>
    </source>
</evidence>
<dbReference type="Pfam" id="PF19124">
    <property type="entry name" value="DUF5808"/>
    <property type="match status" value="1"/>
</dbReference>
<dbReference type="RefSeq" id="WP_154561872.1">
    <property type="nucleotide sequence ID" value="NZ_VUMG01000001.1"/>
</dbReference>
<comment type="caution">
    <text evidence="2">The sequence shown here is derived from an EMBL/GenBank/DDBJ whole genome shotgun (WGS) entry which is preliminary data.</text>
</comment>
<proteinExistence type="predicted"/>
<dbReference type="AlphaFoldDB" id="A0A7K0J590"/>
<dbReference type="Proteomes" id="UP000466104">
    <property type="component" value="Unassembled WGS sequence"/>
</dbReference>
<sequence length="238" mass="25378">MAWFTKGDDDRTYIFGLPLSKLWEGDANALLDTFEPENPHLFVPRSYGLGWTINFGKIAVKAGWIRPDDSIPDLVDFIPDSVRRSIVLAQVAGNVALIASAAQVARHDFVATGWSLGGLPKRYSRGKNLALAMILTAGVLTALPSVVRCHEAESHEAIKLSYHADQLGFTSASVVGLVAANRSAGASNQRQFVAVVAPFLGLLVSGGVKLTCVKTALRNLNKQLRAGVVGDGGIGEQQ</sequence>
<protein>
    <recommendedName>
        <fullName evidence="1">DUF5808 domain-containing protein</fullName>
    </recommendedName>
</protein>
<reference evidence="2 3" key="1">
    <citation type="submission" date="2019-08" db="EMBL/GenBank/DDBJ databases">
        <title>In-depth cultivation of the pig gut microbiome towards novel bacterial diversity and tailored functional studies.</title>
        <authorList>
            <person name="Wylensek D."/>
            <person name="Hitch T.C.A."/>
            <person name="Clavel T."/>
        </authorList>
    </citation>
    <scope>NUCLEOTIDE SEQUENCE [LARGE SCALE GENOMIC DNA]</scope>
    <source>
        <strain evidence="2 3">WCA-380-WT-3A</strain>
    </source>
</reference>
<dbReference type="EMBL" id="VUMG01000001">
    <property type="protein sequence ID" value="MSS45111.1"/>
    <property type="molecule type" value="Genomic_DNA"/>
</dbReference>
<dbReference type="InterPro" id="IPR043831">
    <property type="entry name" value="DUF5808"/>
</dbReference>
<keyword evidence="3" id="KW-1185">Reference proteome</keyword>
<organism evidence="2 3">
    <name type="scientific">Cutibacterium porci</name>
    <dbReference type="NCBI Taxonomy" id="2605781"/>
    <lineage>
        <taxon>Bacteria</taxon>
        <taxon>Bacillati</taxon>
        <taxon>Actinomycetota</taxon>
        <taxon>Actinomycetes</taxon>
        <taxon>Propionibacteriales</taxon>
        <taxon>Propionibacteriaceae</taxon>
        <taxon>Cutibacterium</taxon>
    </lineage>
</organism>
<feature type="domain" description="DUF5808" evidence="1">
    <location>
        <begin position="36"/>
        <end position="60"/>
    </location>
</feature>
<name>A0A7K0J590_9ACTN</name>
<evidence type="ECO:0000313" key="2">
    <source>
        <dbReference type="EMBL" id="MSS45111.1"/>
    </source>
</evidence>
<evidence type="ECO:0000259" key="1">
    <source>
        <dbReference type="Pfam" id="PF19124"/>
    </source>
</evidence>